<dbReference type="Pfam" id="PF04773">
    <property type="entry name" value="FecR"/>
    <property type="match status" value="1"/>
</dbReference>
<dbReference type="PIRSF" id="PIRSF018266">
    <property type="entry name" value="FecR"/>
    <property type="match status" value="1"/>
</dbReference>
<evidence type="ECO:0000256" key="1">
    <source>
        <dbReference type="SAM" id="Phobius"/>
    </source>
</evidence>
<dbReference type="EMBL" id="JACIJC010000001">
    <property type="protein sequence ID" value="MBB5685018.1"/>
    <property type="molecule type" value="Genomic_DNA"/>
</dbReference>
<dbReference type="PANTHER" id="PTHR30273:SF2">
    <property type="entry name" value="PROTEIN FECR"/>
    <property type="match status" value="1"/>
</dbReference>
<name>A0A7W9AG82_9SPHN</name>
<keyword evidence="1" id="KW-1133">Transmembrane helix</keyword>
<proteinExistence type="predicted"/>
<dbReference type="Gene3D" id="3.55.50.30">
    <property type="match status" value="1"/>
</dbReference>
<organism evidence="3 4">
    <name type="scientific">Sphingobium boeckii</name>
    <dbReference type="NCBI Taxonomy" id="1082345"/>
    <lineage>
        <taxon>Bacteria</taxon>
        <taxon>Pseudomonadati</taxon>
        <taxon>Pseudomonadota</taxon>
        <taxon>Alphaproteobacteria</taxon>
        <taxon>Sphingomonadales</taxon>
        <taxon>Sphingomonadaceae</taxon>
        <taxon>Sphingobium</taxon>
    </lineage>
</organism>
<dbReference type="PANTHER" id="PTHR30273">
    <property type="entry name" value="PERIPLASMIC SIGNAL SENSOR AND SIGMA FACTOR ACTIVATOR FECR-RELATED"/>
    <property type="match status" value="1"/>
</dbReference>
<reference evidence="3 4" key="1">
    <citation type="submission" date="2020-08" db="EMBL/GenBank/DDBJ databases">
        <title>Genomic Encyclopedia of Type Strains, Phase IV (KMG-IV): sequencing the most valuable type-strain genomes for metagenomic binning, comparative biology and taxonomic classification.</title>
        <authorList>
            <person name="Goeker M."/>
        </authorList>
    </citation>
    <scope>NUCLEOTIDE SEQUENCE [LARGE SCALE GENOMIC DNA]</scope>
    <source>
        <strain evidence="3 4">DSM 25079</strain>
    </source>
</reference>
<evidence type="ECO:0000313" key="3">
    <source>
        <dbReference type="EMBL" id="MBB5685018.1"/>
    </source>
</evidence>
<evidence type="ECO:0000313" key="4">
    <source>
        <dbReference type="Proteomes" id="UP000549617"/>
    </source>
</evidence>
<keyword evidence="4" id="KW-1185">Reference proteome</keyword>
<gene>
    <name evidence="3" type="ORF">FHS49_001009</name>
</gene>
<dbReference type="GO" id="GO:0016989">
    <property type="term" value="F:sigma factor antagonist activity"/>
    <property type="evidence" value="ECO:0007669"/>
    <property type="project" value="TreeGrafter"/>
</dbReference>
<dbReference type="Proteomes" id="UP000549617">
    <property type="component" value="Unassembled WGS sequence"/>
</dbReference>
<comment type="caution">
    <text evidence="3">The sequence shown here is derived from an EMBL/GenBank/DDBJ whole genome shotgun (WGS) entry which is preliminary data.</text>
</comment>
<keyword evidence="1" id="KW-0472">Membrane</keyword>
<feature type="transmembrane region" description="Helical" evidence="1">
    <location>
        <begin position="85"/>
        <end position="104"/>
    </location>
</feature>
<evidence type="ECO:0000259" key="2">
    <source>
        <dbReference type="Pfam" id="PF04773"/>
    </source>
</evidence>
<dbReference type="InterPro" id="IPR006860">
    <property type="entry name" value="FecR"/>
</dbReference>
<dbReference type="InterPro" id="IPR012373">
    <property type="entry name" value="Ferrdict_sens_TM"/>
</dbReference>
<sequence length="316" mass="34367">MDAMDRQVREAAAAWVARLNARAVDSAVLEAFYEWRKDPLHARAYETADAHWRQAEALGDDSDIKAALAQALQAAPRGWARRPQILLAMACLVILALGASLFVLTRSETRFTTGVGEERVVQLEDGTRLHLNTDSDVAVDFSRSRRDVRLTRGEASFHVAHDSARPFVVHAALGAVTAVGTQFDMRTRADRLSVALTEGSVEIAPTHAGKTGNIRLTPGQAVSIDARGRVMPGKATLFSQWKNGRILFDRTPLSEAIAEVNRYTSRTITLSASDLAGETVNGGFDTGDVDAFVDAVTALYPLKAERRADGTIRLSR</sequence>
<dbReference type="AlphaFoldDB" id="A0A7W9AG82"/>
<keyword evidence="1 3" id="KW-0812">Transmembrane</keyword>
<dbReference type="Gene3D" id="2.60.120.1440">
    <property type="match status" value="1"/>
</dbReference>
<accession>A0A7W9AG82</accession>
<protein>
    <submittedName>
        <fullName evidence="3">Transmembrane sensor</fullName>
    </submittedName>
</protein>
<feature type="domain" description="FecR protein" evidence="2">
    <location>
        <begin position="110"/>
        <end position="202"/>
    </location>
</feature>